<dbReference type="SUPFAM" id="SSF53474">
    <property type="entry name" value="alpha/beta-Hydrolases"/>
    <property type="match status" value="1"/>
</dbReference>
<feature type="domain" description="Alpha/beta hydrolase fold-3" evidence="2">
    <location>
        <begin position="67"/>
        <end position="168"/>
    </location>
</feature>
<dbReference type="PANTHER" id="PTHR48081:SF33">
    <property type="entry name" value="KYNURENINE FORMAMIDASE"/>
    <property type="match status" value="1"/>
</dbReference>
<dbReference type="Pfam" id="PF07859">
    <property type="entry name" value="Abhydrolase_3"/>
    <property type="match status" value="1"/>
</dbReference>
<dbReference type="Gene3D" id="3.40.50.1820">
    <property type="entry name" value="alpha/beta hydrolase"/>
    <property type="match status" value="1"/>
</dbReference>
<comment type="caution">
    <text evidence="3">The sequence shown here is derived from an EMBL/GenBank/DDBJ whole genome shotgun (WGS) entry which is preliminary data.</text>
</comment>
<dbReference type="GO" id="GO:0016787">
    <property type="term" value="F:hydrolase activity"/>
    <property type="evidence" value="ECO:0007669"/>
    <property type="project" value="UniProtKB-KW"/>
</dbReference>
<evidence type="ECO:0000313" key="3">
    <source>
        <dbReference type="EMBL" id="TGD43663.1"/>
    </source>
</evidence>
<evidence type="ECO:0000256" key="1">
    <source>
        <dbReference type="ARBA" id="ARBA00022801"/>
    </source>
</evidence>
<keyword evidence="1 3" id="KW-0378">Hydrolase</keyword>
<evidence type="ECO:0000313" key="4">
    <source>
        <dbReference type="Proteomes" id="UP000297741"/>
    </source>
</evidence>
<dbReference type="InterPro" id="IPR013094">
    <property type="entry name" value="AB_hydrolase_3"/>
</dbReference>
<protein>
    <submittedName>
        <fullName evidence="3">Alpha/beta hydrolase</fullName>
    </submittedName>
</protein>
<reference evidence="3 4" key="1">
    <citation type="submission" date="2018-11" db="EMBL/GenBank/DDBJ databases">
        <title>Tabrizicola sp. isolated from sediment of alpine lake.</title>
        <authorList>
            <person name="Liu Z."/>
        </authorList>
    </citation>
    <scope>NUCLEOTIDE SEQUENCE [LARGE SCALE GENOMIC DNA]</scope>
    <source>
        <strain evidence="3 4">DRYC-M-16</strain>
    </source>
</reference>
<proteinExistence type="predicted"/>
<accession>A0ABY2KMA5</accession>
<dbReference type="Proteomes" id="UP000297741">
    <property type="component" value="Unassembled WGS sequence"/>
</dbReference>
<dbReference type="InterPro" id="IPR050300">
    <property type="entry name" value="GDXG_lipolytic_enzyme"/>
</dbReference>
<keyword evidence="4" id="KW-1185">Reference proteome</keyword>
<dbReference type="EMBL" id="RPEM01000005">
    <property type="protein sequence ID" value="TGD43663.1"/>
    <property type="molecule type" value="Genomic_DNA"/>
</dbReference>
<organism evidence="3 4">
    <name type="scientific">Pseudotabrizicola sediminis</name>
    <dbReference type="NCBI Taxonomy" id="2486418"/>
    <lineage>
        <taxon>Bacteria</taxon>
        <taxon>Pseudomonadati</taxon>
        <taxon>Pseudomonadota</taxon>
        <taxon>Alphaproteobacteria</taxon>
        <taxon>Rhodobacterales</taxon>
        <taxon>Paracoccaceae</taxon>
        <taxon>Pseudotabrizicola</taxon>
    </lineage>
</organism>
<evidence type="ECO:0000259" key="2">
    <source>
        <dbReference type="Pfam" id="PF07859"/>
    </source>
</evidence>
<dbReference type="PANTHER" id="PTHR48081">
    <property type="entry name" value="AB HYDROLASE SUPERFAMILY PROTEIN C4A8.06C"/>
    <property type="match status" value="1"/>
</dbReference>
<dbReference type="InterPro" id="IPR029058">
    <property type="entry name" value="AB_hydrolase_fold"/>
</dbReference>
<sequence length="259" mass="27257">MEFASEADRAYANGAFIAGADQFVPRWRAAAAGFRAGMRGELGLVYGPGARQRLDLFLPDGPARGVLVFVHGGYWMDFDRADWSHLAAGAVGRGWACAVPSYTLAPEARIAQMTREVAAAVRAVAARVAGPVVVTGHSAGGHLAARMACEGGPKVARVVPVSPLADLRPLLATGMNATLRLDSAEAVAESPALLRPRAGVGCHVWVGGQERPAFLWQARVLAEDWACPWTVEAGRHHFDVIDGLADPESALMAACLDGL</sequence>
<dbReference type="RefSeq" id="WP_135430426.1">
    <property type="nucleotide sequence ID" value="NZ_RPEM01000005.1"/>
</dbReference>
<gene>
    <name evidence="3" type="ORF">EEB11_08975</name>
</gene>
<name>A0ABY2KMA5_9RHOB</name>